<dbReference type="InParanoid" id="E2BQV1"/>
<feature type="compositionally biased region" description="Pro residues" evidence="1">
    <location>
        <begin position="101"/>
        <end position="113"/>
    </location>
</feature>
<organism evidence="3">
    <name type="scientific">Harpegnathos saltator</name>
    <name type="common">Jerdon's jumping ant</name>
    <dbReference type="NCBI Taxonomy" id="610380"/>
    <lineage>
        <taxon>Eukaryota</taxon>
        <taxon>Metazoa</taxon>
        <taxon>Ecdysozoa</taxon>
        <taxon>Arthropoda</taxon>
        <taxon>Hexapoda</taxon>
        <taxon>Insecta</taxon>
        <taxon>Pterygota</taxon>
        <taxon>Neoptera</taxon>
        <taxon>Endopterygota</taxon>
        <taxon>Hymenoptera</taxon>
        <taxon>Apocrita</taxon>
        <taxon>Aculeata</taxon>
        <taxon>Formicoidea</taxon>
        <taxon>Formicidae</taxon>
        <taxon>Ponerinae</taxon>
        <taxon>Ponerini</taxon>
        <taxon>Harpegnathos</taxon>
    </lineage>
</organism>
<sequence>MPIAKGTSPFERLGQKDVSSAEDTSKYVVQNLAVVVAGLHESQVTRRKSQTQKIEIEKHAEIQPRVLLVFPMLGPQSRCEAASNLGRLNLRPLLLPYLVAPPPPPPPPSPPPHAVGTVGQSESSSQSSHGKSQEASTCIKAHRSANRRESHPTYDGNKQTLLSSAFGFVWCLGLFNL</sequence>
<dbReference type="EMBL" id="GL449813">
    <property type="protein sequence ID" value="EFN81905.1"/>
    <property type="molecule type" value="Genomic_DNA"/>
</dbReference>
<dbReference type="Proteomes" id="UP000008237">
    <property type="component" value="Unassembled WGS sequence"/>
</dbReference>
<feature type="region of interest" description="Disordered" evidence="1">
    <location>
        <begin position="1"/>
        <end position="22"/>
    </location>
</feature>
<evidence type="ECO:0000256" key="1">
    <source>
        <dbReference type="SAM" id="MobiDB-lite"/>
    </source>
</evidence>
<accession>E2BQV1</accession>
<dbReference type="AlphaFoldDB" id="E2BQV1"/>
<proteinExistence type="predicted"/>
<reference evidence="2 3" key="1">
    <citation type="journal article" date="2010" name="Science">
        <title>Genomic comparison of the ants Camponotus floridanus and Harpegnathos saltator.</title>
        <authorList>
            <person name="Bonasio R."/>
            <person name="Zhang G."/>
            <person name="Ye C."/>
            <person name="Mutti N.S."/>
            <person name="Fang X."/>
            <person name="Qin N."/>
            <person name="Donahue G."/>
            <person name="Yang P."/>
            <person name="Li Q."/>
            <person name="Li C."/>
            <person name="Zhang P."/>
            <person name="Huang Z."/>
            <person name="Berger S.L."/>
            <person name="Reinberg D."/>
            <person name="Wang J."/>
            <person name="Liebig J."/>
        </authorList>
    </citation>
    <scope>NUCLEOTIDE SEQUENCE [LARGE SCALE GENOMIC DNA]</scope>
    <source>
        <strain evidence="2 3">R22 G/1</strain>
    </source>
</reference>
<evidence type="ECO:0000313" key="2">
    <source>
        <dbReference type="EMBL" id="EFN81905.1"/>
    </source>
</evidence>
<keyword evidence="3" id="KW-1185">Reference proteome</keyword>
<evidence type="ECO:0000313" key="3">
    <source>
        <dbReference type="Proteomes" id="UP000008237"/>
    </source>
</evidence>
<protein>
    <submittedName>
        <fullName evidence="2">Uncharacterized protein</fullName>
    </submittedName>
</protein>
<feature type="region of interest" description="Disordered" evidence="1">
    <location>
        <begin position="101"/>
        <end position="156"/>
    </location>
</feature>
<name>E2BQV1_HARSA</name>
<gene>
    <name evidence="2" type="ORF">EAI_14086</name>
</gene>
<feature type="compositionally biased region" description="Low complexity" evidence="1">
    <location>
        <begin position="119"/>
        <end position="136"/>
    </location>
</feature>